<evidence type="ECO:0000259" key="1">
    <source>
        <dbReference type="PROSITE" id="PS50837"/>
    </source>
</evidence>
<dbReference type="InterPro" id="IPR001646">
    <property type="entry name" value="5peptide_repeat"/>
</dbReference>
<dbReference type="Pfam" id="PF05729">
    <property type="entry name" value="NACHT"/>
    <property type="match status" value="1"/>
</dbReference>
<protein>
    <submittedName>
        <fullName evidence="2">NACHT domain-containing protein</fullName>
    </submittedName>
</protein>
<organism evidence="2 3">
    <name type="scientific">Streptomyces lienomycini</name>
    <dbReference type="NCBI Taxonomy" id="284035"/>
    <lineage>
        <taxon>Bacteria</taxon>
        <taxon>Bacillati</taxon>
        <taxon>Actinomycetota</taxon>
        <taxon>Actinomycetes</taxon>
        <taxon>Kitasatosporales</taxon>
        <taxon>Streptomycetaceae</taxon>
        <taxon>Streptomyces</taxon>
    </lineage>
</organism>
<dbReference type="Pfam" id="PF00805">
    <property type="entry name" value="Pentapeptide"/>
    <property type="match status" value="1"/>
</dbReference>
<name>A0ABV9WNN8_9ACTN</name>
<dbReference type="Proteomes" id="UP001595855">
    <property type="component" value="Unassembled WGS sequence"/>
</dbReference>
<evidence type="ECO:0000313" key="2">
    <source>
        <dbReference type="EMBL" id="MFC5014866.1"/>
    </source>
</evidence>
<dbReference type="InterPro" id="IPR007111">
    <property type="entry name" value="NACHT_NTPase"/>
</dbReference>
<evidence type="ECO:0000313" key="3">
    <source>
        <dbReference type="Proteomes" id="UP001595855"/>
    </source>
</evidence>
<sequence length="861" mass="97546">MDFTYTEQTLPRAVAWLFESNGYSVTEDVSVQDVVFPLLAKQMAGLVEQKVFIEVTIDHVNMVKHEGLIAKLVLARRQVLGSQQVLVSSGGFTDEARDHARMEGILVYTFQELFRQFERTDPYIEHVLGDGDFAESLRDLDEVYEEPDFDDDRGVHRATEWLTHWVGDETEPSRWVVVVGEYGTGKTALTRVLQRRWMSDYREGRLTRLPFRVELRDFSRQFDARGLLHHFLDRNELAHLNISFVESMIANGRVMLILDGYDEMAQFLNVRERRACLEALTELSGDGVRGILTSRPNYFTEAEELQVFEVLYRNLDTRSQIGAAALDKEVLEQEQQVDRMLEQFVIQRAERQLRDLSPEQTIHLVKKRLGDDPAGEKAVTGILSRVFRPESTREYSLGGKPVIVSYLLDVVEELKRDEASGSGGKLTEWQIYELIINKLMLRDWARVKNLPPSDRLEFLRHLAVRLSSESRRSIREAAFRELIEERFPGHLAKQRATGTADAADALFDDLRSSSTLTRSREPGEYAWQFSHNSLREYLALTFLVSEHQSGRSLPRQIQLTDAMLTFSRSMPKDVLEGSLAQLAMGWPNRSYSKSLDRILTLLWPALLQNAPATEDKRDILARIVGPGLDISKSRLSQVDFSADARPSDLHRLSASETELSGVSFRAARIERSNFSDSIFEACNLSQAVADGASFKRALIMDCDITGLRCAEADFTALDRDSTAVVKTSRGAQIITGEHLIGYLRAQGAVTDDVNPYYVFATNSDFEVIEKICKVLADGAQHQRRGVQQRGAAERNVPLARKFLEYLFGCDYLIVKGGRSEMISATSSGRQACHRLAVEKKVDDTLGRFLEENLGRPRRSAN</sequence>
<keyword evidence="3" id="KW-1185">Reference proteome</keyword>
<dbReference type="InterPro" id="IPR027417">
    <property type="entry name" value="P-loop_NTPase"/>
</dbReference>
<dbReference type="SUPFAM" id="SSF52540">
    <property type="entry name" value="P-loop containing nucleoside triphosphate hydrolases"/>
    <property type="match status" value="1"/>
</dbReference>
<gene>
    <name evidence="2" type="ORF">ACFPRC_08225</name>
</gene>
<comment type="caution">
    <text evidence="2">The sequence shown here is derived from an EMBL/GenBank/DDBJ whole genome shotgun (WGS) entry which is preliminary data.</text>
</comment>
<dbReference type="Gene3D" id="2.160.20.80">
    <property type="entry name" value="E3 ubiquitin-protein ligase SopA"/>
    <property type="match status" value="1"/>
</dbReference>
<dbReference type="EMBL" id="JBHSJO010000001">
    <property type="protein sequence ID" value="MFC5014866.1"/>
    <property type="molecule type" value="Genomic_DNA"/>
</dbReference>
<dbReference type="Gene3D" id="3.40.50.300">
    <property type="entry name" value="P-loop containing nucleotide triphosphate hydrolases"/>
    <property type="match status" value="1"/>
</dbReference>
<feature type="domain" description="NACHT" evidence="1">
    <location>
        <begin position="174"/>
        <end position="297"/>
    </location>
</feature>
<reference evidence="3" key="1">
    <citation type="journal article" date="2019" name="Int. J. Syst. Evol. Microbiol.">
        <title>The Global Catalogue of Microorganisms (GCM) 10K type strain sequencing project: providing services to taxonomists for standard genome sequencing and annotation.</title>
        <authorList>
            <consortium name="The Broad Institute Genomics Platform"/>
            <consortium name="The Broad Institute Genome Sequencing Center for Infectious Disease"/>
            <person name="Wu L."/>
            <person name="Ma J."/>
        </authorList>
    </citation>
    <scope>NUCLEOTIDE SEQUENCE [LARGE SCALE GENOMIC DNA]</scope>
    <source>
        <strain evidence="3">CGMCC 4.1542</strain>
    </source>
</reference>
<dbReference type="RefSeq" id="WP_271320920.1">
    <property type="nucleotide sequence ID" value="NZ_BAAATN010000001.1"/>
</dbReference>
<proteinExistence type="predicted"/>
<accession>A0ABV9WNN8</accession>
<dbReference type="SUPFAM" id="SSF141571">
    <property type="entry name" value="Pentapeptide repeat-like"/>
    <property type="match status" value="1"/>
</dbReference>
<dbReference type="PROSITE" id="PS50837">
    <property type="entry name" value="NACHT"/>
    <property type="match status" value="1"/>
</dbReference>